<reference evidence="2 3" key="1">
    <citation type="submission" date="2021-01" db="EMBL/GenBank/DDBJ databases">
        <title>Whole genome shotgun sequence of Catellatospora coxensis NBRC 107359.</title>
        <authorList>
            <person name="Komaki H."/>
            <person name="Tamura T."/>
        </authorList>
    </citation>
    <scope>NUCLEOTIDE SEQUENCE [LARGE SCALE GENOMIC DNA]</scope>
    <source>
        <strain evidence="2 3">NBRC 107359</strain>
    </source>
</reference>
<comment type="caution">
    <text evidence="2">The sequence shown here is derived from an EMBL/GenBank/DDBJ whole genome shotgun (WGS) entry which is preliminary data.</text>
</comment>
<evidence type="ECO:0000313" key="3">
    <source>
        <dbReference type="Proteomes" id="UP000630887"/>
    </source>
</evidence>
<evidence type="ECO:0000256" key="1">
    <source>
        <dbReference type="SAM" id="MobiDB-lite"/>
    </source>
</evidence>
<feature type="region of interest" description="Disordered" evidence="1">
    <location>
        <begin position="15"/>
        <end position="37"/>
    </location>
</feature>
<gene>
    <name evidence="2" type="ORF">Cco03nite_68740</name>
</gene>
<dbReference type="AlphaFoldDB" id="A0A8J3PB14"/>
<organism evidence="2 3">
    <name type="scientific">Catellatospora coxensis</name>
    <dbReference type="NCBI Taxonomy" id="310354"/>
    <lineage>
        <taxon>Bacteria</taxon>
        <taxon>Bacillati</taxon>
        <taxon>Actinomycetota</taxon>
        <taxon>Actinomycetes</taxon>
        <taxon>Micromonosporales</taxon>
        <taxon>Micromonosporaceae</taxon>
        <taxon>Catellatospora</taxon>
    </lineage>
</organism>
<dbReference type="RefSeq" id="WP_203698007.1">
    <property type="nucleotide sequence ID" value="NZ_BAAALC010000003.1"/>
</dbReference>
<evidence type="ECO:0000313" key="2">
    <source>
        <dbReference type="EMBL" id="GIG10174.1"/>
    </source>
</evidence>
<dbReference type="Proteomes" id="UP000630887">
    <property type="component" value="Unassembled WGS sequence"/>
</dbReference>
<proteinExistence type="predicted"/>
<keyword evidence="3" id="KW-1185">Reference proteome</keyword>
<accession>A0A8J3PB14</accession>
<name>A0A8J3PB14_9ACTN</name>
<protein>
    <submittedName>
        <fullName evidence="2">Uncharacterized protein</fullName>
    </submittedName>
</protein>
<sequence>MAAADPTVRSMAASVAASTRWAHEQDRTKTAKAGQRGMRARFAREIDPDGVLAPADLAKRVDAAVRAHMTRIAMKSRAARAARRLAAA</sequence>
<dbReference type="EMBL" id="BONI01000082">
    <property type="protein sequence ID" value="GIG10174.1"/>
    <property type="molecule type" value="Genomic_DNA"/>
</dbReference>